<accession>A0A2J6PX70</accession>
<dbReference type="AlphaFoldDB" id="A0A2J6PX70"/>
<evidence type="ECO:0000313" key="2">
    <source>
        <dbReference type="EMBL" id="PMD18608.1"/>
    </source>
</evidence>
<gene>
    <name evidence="2" type="ORF">NA56DRAFT_706520</name>
</gene>
<name>A0A2J6PX70_9HELO</name>
<keyword evidence="1" id="KW-0812">Transmembrane</keyword>
<dbReference type="EMBL" id="KZ613493">
    <property type="protein sequence ID" value="PMD18608.1"/>
    <property type="molecule type" value="Genomic_DNA"/>
</dbReference>
<keyword evidence="1" id="KW-1133">Transmembrane helix</keyword>
<evidence type="ECO:0000256" key="1">
    <source>
        <dbReference type="SAM" id="Phobius"/>
    </source>
</evidence>
<evidence type="ECO:0000313" key="3">
    <source>
        <dbReference type="Proteomes" id="UP000235672"/>
    </source>
</evidence>
<keyword evidence="1" id="KW-0472">Membrane</keyword>
<reference evidence="2 3" key="1">
    <citation type="submission" date="2016-05" db="EMBL/GenBank/DDBJ databases">
        <title>A degradative enzymes factory behind the ericoid mycorrhizal symbiosis.</title>
        <authorList>
            <consortium name="DOE Joint Genome Institute"/>
            <person name="Martino E."/>
            <person name="Morin E."/>
            <person name="Grelet G."/>
            <person name="Kuo A."/>
            <person name="Kohler A."/>
            <person name="Daghino S."/>
            <person name="Barry K."/>
            <person name="Choi C."/>
            <person name="Cichocki N."/>
            <person name="Clum A."/>
            <person name="Copeland A."/>
            <person name="Hainaut M."/>
            <person name="Haridas S."/>
            <person name="Labutti K."/>
            <person name="Lindquist E."/>
            <person name="Lipzen A."/>
            <person name="Khouja H.-R."/>
            <person name="Murat C."/>
            <person name="Ohm R."/>
            <person name="Olson A."/>
            <person name="Spatafora J."/>
            <person name="Veneault-Fourrey C."/>
            <person name="Henrissat B."/>
            <person name="Grigoriev I."/>
            <person name="Martin F."/>
            <person name="Perotto S."/>
        </authorList>
    </citation>
    <scope>NUCLEOTIDE SEQUENCE [LARGE SCALE GENOMIC DNA]</scope>
    <source>
        <strain evidence="2 3">UAMH 7357</strain>
    </source>
</reference>
<feature type="transmembrane region" description="Helical" evidence="1">
    <location>
        <begin position="166"/>
        <end position="190"/>
    </location>
</feature>
<protein>
    <submittedName>
        <fullName evidence="2">Uncharacterized protein</fullName>
    </submittedName>
</protein>
<sequence length="275" mass="31789">MDIVYHDSYELPPSFAEIMPLEKPILSFKTTAASLHLNQTHFIEKGNIAIMTGLDKTCGVMYSSRDMPRLTSNNFEAYCILIGTSQRSFYRHNHHYRPPELLREKLGMVSALPWARRAKARQDYLSPPKMRKAPIASKLVTLINVYDHYIDIETHATYREGPLGQYFLYVLFNLVLGFLTVVMMLMYLVGMVVTAVVYYTIFCLCWGIYVVFSVLSLGLWNVLLKPVIQGQEWGMVAHVMWIEDHGTHYERVAVGEMNYMCWKELQPQETMVRLG</sequence>
<keyword evidence="3" id="KW-1185">Reference proteome</keyword>
<proteinExistence type="predicted"/>
<dbReference type="Proteomes" id="UP000235672">
    <property type="component" value="Unassembled WGS sequence"/>
</dbReference>
<organism evidence="2 3">
    <name type="scientific">Hyaloscypha hepaticicola</name>
    <dbReference type="NCBI Taxonomy" id="2082293"/>
    <lineage>
        <taxon>Eukaryota</taxon>
        <taxon>Fungi</taxon>
        <taxon>Dikarya</taxon>
        <taxon>Ascomycota</taxon>
        <taxon>Pezizomycotina</taxon>
        <taxon>Leotiomycetes</taxon>
        <taxon>Helotiales</taxon>
        <taxon>Hyaloscyphaceae</taxon>
        <taxon>Hyaloscypha</taxon>
    </lineage>
</organism>
<feature type="transmembrane region" description="Helical" evidence="1">
    <location>
        <begin position="196"/>
        <end position="220"/>
    </location>
</feature>